<dbReference type="InterPro" id="IPR055445">
    <property type="entry name" value="ARM_ARMC5"/>
</dbReference>
<dbReference type="PROSITE" id="PS50176">
    <property type="entry name" value="ARM_REPEAT"/>
    <property type="match status" value="3"/>
</dbReference>
<dbReference type="jPOST" id="A0A0D9RJ38"/>
<dbReference type="Ensembl" id="ENSCSAT00000010534.1">
    <property type="protein sequence ID" value="ENSCSAP00000008627.1"/>
    <property type="gene ID" value="ENSCSAG00000012440.1"/>
</dbReference>
<dbReference type="FunFam" id="1.25.10.10:FF:000797">
    <property type="entry name" value="Armadillo repeat-containing protein 3"/>
    <property type="match status" value="1"/>
</dbReference>
<dbReference type="EMBL" id="AQIB01160501">
    <property type="status" value="NOT_ANNOTATED_CDS"/>
    <property type="molecule type" value="Genomic_DNA"/>
</dbReference>
<evidence type="ECO:0000313" key="6">
    <source>
        <dbReference type="Ensembl" id="ENSCSAP00000008627.1"/>
    </source>
</evidence>
<keyword evidence="1" id="KW-0677">Repeat</keyword>
<dbReference type="BioGRID-ORCS" id="103238001">
    <property type="hits" value="0 hits in 9 CRISPR screens"/>
</dbReference>
<evidence type="ECO:0000256" key="2">
    <source>
        <dbReference type="PROSITE-ProRule" id="PRU00259"/>
    </source>
</evidence>
<feature type="repeat" description="ARM" evidence="2">
    <location>
        <begin position="150"/>
        <end position="177"/>
    </location>
</feature>
<evidence type="ECO:0000259" key="5">
    <source>
        <dbReference type="Pfam" id="PF24768"/>
    </source>
</evidence>
<dbReference type="Pfam" id="PF14381">
    <property type="entry name" value="EDR1_CTR1_ARMC3_pept"/>
    <property type="match status" value="1"/>
</dbReference>
<feature type="repeat" description="ARM" evidence="2">
    <location>
        <begin position="480"/>
        <end position="504"/>
    </location>
</feature>
<dbReference type="GeneID" id="103238001"/>
<dbReference type="SMART" id="SM00185">
    <property type="entry name" value="ARM"/>
    <property type="match status" value="10"/>
</dbReference>
<dbReference type="PANTHER" id="PTHR46618:SF1">
    <property type="entry name" value="ARMADILLO REPEAT-CONTAINING PROTEIN 3"/>
    <property type="match status" value="1"/>
</dbReference>
<dbReference type="PANTHER" id="PTHR46618">
    <property type="entry name" value="ARMADILLO REPEAT-CONTAINING PROTEIN 3"/>
    <property type="match status" value="1"/>
</dbReference>
<evidence type="ECO:0000256" key="3">
    <source>
        <dbReference type="SAM" id="MobiDB-lite"/>
    </source>
</evidence>
<dbReference type="Bgee" id="ENSCSAG00000012440">
    <property type="expression patterns" value="Expressed in caudate nucleus and 2 other cell types or tissues"/>
</dbReference>
<gene>
    <name evidence="6" type="primary">ARMC3</name>
</gene>
<dbReference type="InterPro" id="IPR055164">
    <property type="entry name" value="EDR1/CTR1/ARMC3-like_pept-like"/>
</dbReference>
<dbReference type="eggNOG" id="KOG0167">
    <property type="taxonomic scope" value="Eukaryota"/>
</dbReference>
<feature type="compositionally biased region" description="Basic and acidic residues" evidence="3">
    <location>
        <begin position="668"/>
        <end position="687"/>
    </location>
</feature>
<dbReference type="Pfam" id="PF24768">
    <property type="entry name" value="ARM_ARMC5"/>
    <property type="match status" value="1"/>
</dbReference>
<dbReference type="CTD" id="219681"/>
<feature type="region of interest" description="Disordered" evidence="3">
    <location>
        <begin position="609"/>
        <end position="687"/>
    </location>
</feature>
<feature type="domain" description="EDR1/CTR1/ARMC3-like peptidase-like" evidence="4">
    <location>
        <begin position="713"/>
        <end position="851"/>
    </location>
</feature>
<dbReference type="InterPro" id="IPR016024">
    <property type="entry name" value="ARM-type_fold"/>
</dbReference>
<reference evidence="6" key="2">
    <citation type="submission" date="2025-08" db="UniProtKB">
        <authorList>
            <consortium name="Ensembl"/>
        </authorList>
    </citation>
    <scope>IDENTIFICATION</scope>
</reference>
<dbReference type="OMA" id="LYPMQSR"/>
<dbReference type="EMBL" id="AQIB01160500">
    <property type="status" value="NOT_ANNOTATED_CDS"/>
    <property type="molecule type" value="Genomic_DNA"/>
</dbReference>
<reference evidence="6 7" key="1">
    <citation type="submission" date="2014-03" db="EMBL/GenBank/DDBJ databases">
        <authorList>
            <person name="Warren W."/>
            <person name="Wilson R.K."/>
        </authorList>
    </citation>
    <scope>NUCLEOTIDE SEQUENCE</scope>
</reference>
<sequence length="865" mass="95537">MGKKIKKEVEPPPKDVFDPLMIESKKAATVVLMLRSPEEEILAKACEAIYKFALKGEENKVTLLELGAVEPLTKLLTHEDKIVRRNATMIFGILTSNNDVKKLLRELDVMNSVIAQLAPEEEVVIHEFASLCLANMSAEYTSKVQIFEHGGLEPLIRLLSSPDPDVKKNSMECIYNLVQDFQCRTTLQELNAIPPILELLKSEYPVIQLLALKTLGVITNDKESRTMLRDNQGLDHLIKILETKELNDLHIEALAVIANCLEDMDTMVQIQQTGGLKKLLSFAENSTIPDIQKNAAKAITKAAYDPENRKLFHEQEVEKCLVALLGSENDGTKIAASQAISAMCENSGSKDFFNNQGIPQLIQLLKSDNEEVREAAALALANLTTCNPANANAAAEADGIDPLINVLSSKRDGAIANAATVLTNMAMQEPLRLNIQNHDIMHAIISPLRSANTVVQSKAALAVAATACDVEARTELRNCGGLEPLVELLRSKNDEVRKHASWAVMVCAGDELTANELCRLGALDILEEVNLSGTRRNKFSEAAYNKLLNNNLSLKYSQTGYLSSSNIINDGFYDYGRINPGTKLLPLKELCLQEPSDLRAVLLINSKSDVSPPSSMEDKSDVGYGRSISSSSSLRRSSKEKTNAGFGSPIEDKSEPASGRNTVVSKSATKEKGWRKGRGKKEEEKVKEEEEVMVVPKFVGEGSSDKEWCPPSDPDFSMYVYEVTKSILPITNIKEQIEVLAKYVAEKMGGKITKEKIPDFSWELHISELKFQLKSNVIPIGHVKKGIFYHRALLFKALADRIGIGCSLVRGEYGRAWNEVMLQNESRKGVIGGLPAPEVYVVDLMFHPGGLMKLRSREADLYRFL</sequence>
<dbReference type="InterPro" id="IPR052441">
    <property type="entry name" value="Armadillo-Ser/Thr_Kinase"/>
</dbReference>
<dbReference type="FunFam" id="1.25.10.10:FF:001232">
    <property type="entry name" value="armadillo repeat-containing protein 3"/>
    <property type="match status" value="1"/>
</dbReference>
<feature type="compositionally biased region" description="Low complexity" evidence="3">
    <location>
        <begin position="626"/>
        <end position="635"/>
    </location>
</feature>
<dbReference type="InterPro" id="IPR011989">
    <property type="entry name" value="ARM-like"/>
</dbReference>
<dbReference type="STRING" id="60711.ENSCSAP00000008627"/>
<evidence type="ECO:0000259" key="4">
    <source>
        <dbReference type="Pfam" id="PF14381"/>
    </source>
</evidence>
<proteinExistence type="predicted"/>
<accession>A0A0D9RJ38</accession>
<dbReference type="Pfam" id="PF00514">
    <property type="entry name" value="Arm"/>
    <property type="match status" value="1"/>
</dbReference>
<dbReference type="GeneTree" id="ENSGT00940000157476"/>
<organism evidence="6 7">
    <name type="scientific">Chlorocebus sabaeus</name>
    <name type="common">Green monkey</name>
    <name type="synonym">Simia sabaea</name>
    <dbReference type="NCBI Taxonomy" id="60711"/>
    <lineage>
        <taxon>Eukaryota</taxon>
        <taxon>Metazoa</taxon>
        <taxon>Chordata</taxon>
        <taxon>Craniata</taxon>
        <taxon>Vertebrata</taxon>
        <taxon>Euteleostomi</taxon>
        <taxon>Mammalia</taxon>
        <taxon>Eutheria</taxon>
        <taxon>Euarchontoglires</taxon>
        <taxon>Primates</taxon>
        <taxon>Haplorrhini</taxon>
        <taxon>Catarrhini</taxon>
        <taxon>Cercopithecidae</taxon>
        <taxon>Cercopithecinae</taxon>
        <taxon>Chlorocebus</taxon>
    </lineage>
</organism>
<evidence type="ECO:0000313" key="7">
    <source>
        <dbReference type="Proteomes" id="UP000029965"/>
    </source>
</evidence>
<feature type="repeat" description="ARM" evidence="2">
    <location>
        <begin position="356"/>
        <end position="384"/>
    </location>
</feature>
<protein>
    <submittedName>
        <fullName evidence="6">Armadillo repeat containing 3</fullName>
    </submittedName>
</protein>
<dbReference type="InterPro" id="IPR000225">
    <property type="entry name" value="Armadillo"/>
</dbReference>
<feature type="domain" description="ARMC5-like ARM-repeats" evidence="5">
    <location>
        <begin position="253"/>
        <end position="525"/>
    </location>
</feature>
<keyword evidence="7" id="KW-1185">Reference proteome</keyword>
<dbReference type="Gene3D" id="1.25.10.10">
    <property type="entry name" value="Leucine-rich Repeat Variant"/>
    <property type="match status" value="3"/>
</dbReference>
<dbReference type="Proteomes" id="UP000029965">
    <property type="component" value="Chromosome 9"/>
</dbReference>
<evidence type="ECO:0000256" key="1">
    <source>
        <dbReference type="ARBA" id="ARBA00022737"/>
    </source>
</evidence>
<dbReference type="SUPFAM" id="SSF48371">
    <property type="entry name" value="ARM repeat"/>
    <property type="match status" value="2"/>
</dbReference>
<dbReference type="AlphaFoldDB" id="A0A0D9RJ38"/>
<reference evidence="6" key="3">
    <citation type="submission" date="2025-09" db="UniProtKB">
        <authorList>
            <consortium name="Ensembl"/>
        </authorList>
    </citation>
    <scope>IDENTIFICATION</scope>
</reference>
<name>A0A0D9RJ38_CHLSB</name>